<reference evidence="1" key="1">
    <citation type="journal article" date="2015" name="Nature">
        <title>Complex archaea that bridge the gap between prokaryotes and eukaryotes.</title>
        <authorList>
            <person name="Spang A."/>
            <person name="Saw J.H."/>
            <person name="Jorgensen S.L."/>
            <person name="Zaremba-Niedzwiedzka K."/>
            <person name="Martijn J."/>
            <person name="Lind A.E."/>
            <person name="van Eijk R."/>
            <person name="Schleper C."/>
            <person name="Guy L."/>
            <person name="Ettema T.J."/>
        </authorList>
    </citation>
    <scope>NUCLEOTIDE SEQUENCE</scope>
</reference>
<organism evidence="1">
    <name type="scientific">marine sediment metagenome</name>
    <dbReference type="NCBI Taxonomy" id="412755"/>
    <lineage>
        <taxon>unclassified sequences</taxon>
        <taxon>metagenomes</taxon>
        <taxon>ecological metagenomes</taxon>
    </lineage>
</organism>
<gene>
    <name evidence="1" type="ORF">LCGC14_1963420</name>
</gene>
<comment type="caution">
    <text evidence="1">The sequence shown here is derived from an EMBL/GenBank/DDBJ whole genome shotgun (WGS) entry which is preliminary data.</text>
</comment>
<sequence>MKERLEFETVLKIRCMYCTMEMGEMDGKGVDGETGSICRKCWAEHFPDVPYPEGDS</sequence>
<name>A0A0F9IAY4_9ZZZZ</name>
<proteinExistence type="predicted"/>
<dbReference type="EMBL" id="LAZR01021664">
    <property type="protein sequence ID" value="KKL84572.1"/>
    <property type="molecule type" value="Genomic_DNA"/>
</dbReference>
<evidence type="ECO:0000313" key="1">
    <source>
        <dbReference type="EMBL" id="KKL84572.1"/>
    </source>
</evidence>
<accession>A0A0F9IAY4</accession>
<protein>
    <submittedName>
        <fullName evidence="1">Uncharacterized protein</fullName>
    </submittedName>
</protein>
<dbReference type="AlphaFoldDB" id="A0A0F9IAY4"/>